<dbReference type="AlphaFoldDB" id="A0A3D8SK75"/>
<dbReference type="STRING" id="1810919.A0A3D8SK75"/>
<evidence type="ECO:0000259" key="1">
    <source>
        <dbReference type="Pfam" id="PF00144"/>
    </source>
</evidence>
<reference evidence="2 3" key="1">
    <citation type="journal article" date="2018" name="IMA Fungus">
        <title>IMA Genome-F 9: Draft genome sequence of Annulohypoxylon stygium, Aspergillus mulundensis, Berkeleyomyces basicola (syn. Thielaviopsis basicola), Ceratocystis smalleyi, two Cercospora beticola strains, Coleophoma cylindrospora, Fusarium fracticaudum, Phialophora cf. hyalina, and Morchella septimelata.</title>
        <authorList>
            <person name="Wingfield B.D."/>
            <person name="Bills G.F."/>
            <person name="Dong Y."/>
            <person name="Huang W."/>
            <person name="Nel W.J."/>
            <person name="Swalarsk-Parry B.S."/>
            <person name="Vaghefi N."/>
            <person name="Wilken P.M."/>
            <person name="An Z."/>
            <person name="de Beer Z.W."/>
            <person name="De Vos L."/>
            <person name="Chen L."/>
            <person name="Duong T.A."/>
            <person name="Gao Y."/>
            <person name="Hammerbacher A."/>
            <person name="Kikkert J.R."/>
            <person name="Li Y."/>
            <person name="Li H."/>
            <person name="Li K."/>
            <person name="Li Q."/>
            <person name="Liu X."/>
            <person name="Ma X."/>
            <person name="Naidoo K."/>
            <person name="Pethybridge S.J."/>
            <person name="Sun J."/>
            <person name="Steenkamp E.T."/>
            <person name="van der Nest M.A."/>
            <person name="van Wyk S."/>
            <person name="Wingfield M.J."/>
            <person name="Xiong C."/>
            <person name="Yue Q."/>
            <person name="Zhang X."/>
        </authorList>
    </citation>
    <scope>NUCLEOTIDE SEQUENCE [LARGE SCALE GENOMIC DNA]</scope>
    <source>
        <strain evidence="2 3">DSM 5745</strain>
    </source>
</reference>
<dbReference type="EMBL" id="PVWQ01000003">
    <property type="protein sequence ID" value="RDW86604.1"/>
    <property type="molecule type" value="Genomic_DNA"/>
</dbReference>
<keyword evidence="3" id="KW-1185">Reference proteome</keyword>
<organism evidence="2 3">
    <name type="scientific">Aspergillus mulundensis</name>
    <dbReference type="NCBI Taxonomy" id="1810919"/>
    <lineage>
        <taxon>Eukaryota</taxon>
        <taxon>Fungi</taxon>
        <taxon>Dikarya</taxon>
        <taxon>Ascomycota</taxon>
        <taxon>Pezizomycotina</taxon>
        <taxon>Eurotiomycetes</taxon>
        <taxon>Eurotiomycetidae</taxon>
        <taxon>Eurotiales</taxon>
        <taxon>Aspergillaceae</taxon>
        <taxon>Aspergillus</taxon>
        <taxon>Aspergillus subgen. Nidulantes</taxon>
    </lineage>
</organism>
<comment type="caution">
    <text evidence="2">The sequence shown here is derived from an EMBL/GenBank/DDBJ whole genome shotgun (WGS) entry which is preliminary data.</text>
</comment>
<accession>A0A3D8SK75</accession>
<dbReference type="InterPro" id="IPR001466">
    <property type="entry name" value="Beta-lactam-related"/>
</dbReference>
<evidence type="ECO:0000313" key="3">
    <source>
        <dbReference type="Proteomes" id="UP000256690"/>
    </source>
</evidence>
<dbReference type="RefSeq" id="XP_026606128.1">
    <property type="nucleotide sequence ID" value="XM_026745262.1"/>
</dbReference>
<dbReference type="OrthoDB" id="428260at2759"/>
<dbReference type="Pfam" id="PF00144">
    <property type="entry name" value="Beta-lactamase"/>
    <property type="match status" value="1"/>
</dbReference>
<name>A0A3D8SK75_9EURO</name>
<dbReference type="SUPFAM" id="SSF56601">
    <property type="entry name" value="beta-lactamase/transpeptidase-like"/>
    <property type="match status" value="1"/>
</dbReference>
<dbReference type="PANTHER" id="PTHR43283:SF3">
    <property type="entry name" value="BETA-LACTAMASE FAMILY PROTEIN (AFU_ORTHOLOGUE AFUA_5G07500)"/>
    <property type="match status" value="1"/>
</dbReference>
<gene>
    <name evidence="2" type="ORF">DSM5745_03246</name>
</gene>
<feature type="domain" description="Beta-lactamase-related" evidence="1">
    <location>
        <begin position="24"/>
        <end position="236"/>
    </location>
</feature>
<dbReference type="Gene3D" id="3.40.710.10">
    <property type="entry name" value="DD-peptidase/beta-lactamase superfamily"/>
    <property type="match status" value="1"/>
</dbReference>
<dbReference type="GeneID" id="38113616"/>
<protein>
    <recommendedName>
        <fullName evidence="1">Beta-lactamase-related domain-containing protein</fullName>
    </recommendedName>
</protein>
<dbReference type="InterPro" id="IPR012338">
    <property type="entry name" value="Beta-lactam/transpept-like"/>
</dbReference>
<dbReference type="Proteomes" id="UP000256690">
    <property type="component" value="Unassembled WGS sequence"/>
</dbReference>
<sequence length="236" mass="25484">MPQHLSATAAAAARAAIDQRTSGASPRIPGLVYCAVNKKGEAIFSHASGRTALGGTAPMTLDTVFWMASCTKLITSIACMQLVESGTLALDDSEQLEAFAPELRDVQVLERTEGPGAGGFRLVPKERSITLRMLLTHTAGFGYAFEDFKLRDWSLPVGLDDFSGHASDVLHRPLVNQPGTRFQYGVGMDWVGVVVERATGMSLEAYFQSFILGPLGIKNMRFFPTAEMKASLATMH</sequence>
<dbReference type="PANTHER" id="PTHR43283">
    <property type="entry name" value="BETA-LACTAMASE-RELATED"/>
    <property type="match status" value="1"/>
</dbReference>
<evidence type="ECO:0000313" key="2">
    <source>
        <dbReference type="EMBL" id="RDW86604.1"/>
    </source>
</evidence>
<dbReference type="InterPro" id="IPR050789">
    <property type="entry name" value="Diverse_Enzym_Activities"/>
</dbReference>
<proteinExistence type="predicted"/>